<keyword evidence="5 7" id="KW-1133">Transmembrane helix</keyword>
<evidence type="ECO:0000256" key="7">
    <source>
        <dbReference type="SAM" id="Phobius"/>
    </source>
</evidence>
<dbReference type="CDD" id="cd13127">
    <property type="entry name" value="MATE_tuaB_like"/>
    <property type="match status" value="1"/>
</dbReference>
<comment type="similarity">
    <text evidence="2">Belongs to the polysaccharide synthase family.</text>
</comment>
<gene>
    <name evidence="8" type="ORF">EYC98_14740</name>
</gene>
<dbReference type="Proteomes" id="UP001143362">
    <property type="component" value="Unassembled WGS sequence"/>
</dbReference>
<keyword evidence="4 7" id="KW-0812">Transmembrane</keyword>
<dbReference type="EMBL" id="SHNN01000003">
    <property type="protein sequence ID" value="MCX2982116.1"/>
    <property type="molecule type" value="Genomic_DNA"/>
</dbReference>
<feature type="transmembrane region" description="Helical" evidence="7">
    <location>
        <begin position="291"/>
        <end position="316"/>
    </location>
</feature>
<organism evidence="8 9">
    <name type="scientific">Candidatus Litorirhabdus singularis</name>
    <dbReference type="NCBI Taxonomy" id="2518993"/>
    <lineage>
        <taxon>Bacteria</taxon>
        <taxon>Pseudomonadati</taxon>
        <taxon>Pseudomonadota</taxon>
        <taxon>Gammaproteobacteria</taxon>
        <taxon>Cellvibrionales</taxon>
        <taxon>Halieaceae</taxon>
        <taxon>Candidatus Litorirhabdus</taxon>
    </lineage>
</organism>
<feature type="transmembrane region" description="Helical" evidence="7">
    <location>
        <begin position="322"/>
        <end position="343"/>
    </location>
</feature>
<evidence type="ECO:0000256" key="6">
    <source>
        <dbReference type="ARBA" id="ARBA00023136"/>
    </source>
</evidence>
<comment type="subcellular location">
    <subcellularLocation>
        <location evidence="1">Cell membrane</location>
        <topology evidence="1">Multi-pass membrane protein</topology>
    </subcellularLocation>
</comment>
<keyword evidence="9" id="KW-1185">Reference proteome</keyword>
<dbReference type="PANTHER" id="PTHR30250:SF10">
    <property type="entry name" value="LIPOPOLYSACCHARIDE BIOSYNTHESIS PROTEIN WZXC"/>
    <property type="match status" value="1"/>
</dbReference>
<feature type="transmembrane region" description="Helical" evidence="7">
    <location>
        <begin position="355"/>
        <end position="376"/>
    </location>
</feature>
<evidence type="ECO:0000256" key="2">
    <source>
        <dbReference type="ARBA" id="ARBA00007430"/>
    </source>
</evidence>
<proteinExistence type="inferred from homology"/>
<comment type="caution">
    <text evidence="8">The sequence shown here is derived from an EMBL/GenBank/DDBJ whole genome shotgun (WGS) entry which is preliminary data.</text>
</comment>
<feature type="transmembrane region" description="Helical" evidence="7">
    <location>
        <begin position="412"/>
        <end position="432"/>
    </location>
</feature>
<protein>
    <submittedName>
        <fullName evidence="8">Lipopolysaccharide biosynthesis protein</fullName>
    </submittedName>
</protein>
<feature type="transmembrane region" description="Helical" evidence="7">
    <location>
        <begin position="12"/>
        <end position="35"/>
    </location>
</feature>
<feature type="transmembrane region" description="Helical" evidence="7">
    <location>
        <begin position="382"/>
        <end position="400"/>
    </location>
</feature>
<dbReference type="Pfam" id="PF13440">
    <property type="entry name" value="Polysacc_synt_3"/>
    <property type="match status" value="1"/>
</dbReference>
<evidence type="ECO:0000313" key="8">
    <source>
        <dbReference type="EMBL" id="MCX2982116.1"/>
    </source>
</evidence>
<feature type="transmembrane region" description="Helical" evidence="7">
    <location>
        <begin position="80"/>
        <end position="103"/>
    </location>
</feature>
<evidence type="ECO:0000256" key="5">
    <source>
        <dbReference type="ARBA" id="ARBA00022989"/>
    </source>
</evidence>
<accession>A0ABT3TIL4</accession>
<dbReference type="PANTHER" id="PTHR30250">
    <property type="entry name" value="PST FAMILY PREDICTED COLANIC ACID TRANSPORTER"/>
    <property type="match status" value="1"/>
</dbReference>
<name>A0ABT3TIL4_9GAMM</name>
<feature type="transmembrane region" description="Helical" evidence="7">
    <location>
        <begin position="115"/>
        <end position="135"/>
    </location>
</feature>
<reference evidence="8" key="1">
    <citation type="submission" date="2019-02" db="EMBL/GenBank/DDBJ databases">
        <authorList>
            <person name="Li S.-H."/>
        </authorList>
    </citation>
    <scope>NUCLEOTIDE SEQUENCE</scope>
    <source>
        <strain evidence="8">IMCC14734</strain>
    </source>
</reference>
<sequence>MSGMKQKASKGVFWSLAENIGVLGINFLAFLVLARLLDKEAFGLVALAMAYVLFLELFVRTAAVEVIIQRKTLSDLHKNTAFWATASLGVVALLLSLLIASNAGTLSGEDQLEHILYWLSLGIIPLSLSTVQNGIMVREIRFKGLAARRIIASTSSVIVALVFALNGMGVWSLVAQLLTYRFADFLALYWVTKWFPKLHFSWSAFKDMSDYGWKVLASNIAYFAGSQLDRVIIGHFLGVKTLGIYVVGQKLIEVIYMTLNGVVGRVALTTFSRLQTDQERLKQACLSVGQLTTITAVPVLMFLAVSAVDIIAAVFGDKWSDSAAVTQILAIAAIARISFVFLMPALKAKAMAGRVMTAIILQAALSVCFAILLAPLGLVAMTIGWSVGYIASTAMLIYFVGDRLSINLTELIRIFAAPLVSAFVGVLVVFFLSQQILEWNLSMYVAMGIKLCAFILAYLGSLAAIAPKTVKNAYTDISSLLINK</sequence>
<evidence type="ECO:0000256" key="4">
    <source>
        <dbReference type="ARBA" id="ARBA00022692"/>
    </source>
</evidence>
<evidence type="ECO:0000313" key="9">
    <source>
        <dbReference type="Proteomes" id="UP001143362"/>
    </source>
</evidence>
<keyword evidence="6 7" id="KW-0472">Membrane</keyword>
<evidence type="ECO:0000256" key="1">
    <source>
        <dbReference type="ARBA" id="ARBA00004651"/>
    </source>
</evidence>
<feature type="transmembrane region" description="Helical" evidence="7">
    <location>
        <begin position="444"/>
        <end position="465"/>
    </location>
</feature>
<dbReference type="InterPro" id="IPR050833">
    <property type="entry name" value="Poly_Biosynth_Transport"/>
</dbReference>
<evidence type="ECO:0000256" key="3">
    <source>
        <dbReference type="ARBA" id="ARBA00022475"/>
    </source>
</evidence>
<keyword evidence="3" id="KW-1003">Cell membrane</keyword>